<evidence type="ECO:0000313" key="3">
    <source>
        <dbReference type="EMBL" id="GAA1661377.1"/>
    </source>
</evidence>
<name>A0ABN2FX80_9ACTN</name>
<keyword evidence="4" id="KW-1185">Reference proteome</keyword>
<accession>A0ABN2FX80</accession>
<dbReference type="SUPFAM" id="SSF53474">
    <property type="entry name" value="alpha/beta-Hydrolases"/>
    <property type="match status" value="1"/>
</dbReference>
<dbReference type="InterPro" id="IPR029058">
    <property type="entry name" value="AB_hydrolase_fold"/>
</dbReference>
<sequence length="399" mass="43613">MKQLLFPHDQQFWYETLRVFGHAAYGGADFGEVVATADRIVAGDYDSWHDAWLATAERLASEAAKAHPVTARELNLRASTYYRSAEFFLHGKPEDPRIAYAYERSVECFQAALSENIVPVEIPYEGTVLHGYFYRAPGDGPKPLLVMHNGFDGAAEEMHFFGALGAERGYHVLTFDGPGQPAAIHGSGLVFRPDWENVVGPVLDYAITRPEVDPARIALLGLSLGGALAPRAAAYEPRIAAVIAVDGVYDAATAVTSALPFSREELANRANAATDPELDAIFAVARKQNPTIRWALDHGRYVMGASSDRAFVASYLDYHVRNGIAERITCPVLVCDAADDLFFSGDGKTKPEPQQLFDHLTGPKTMLRFTAEEGADAHCHVGAQRLATGRIYDWLDATL</sequence>
<evidence type="ECO:0000256" key="1">
    <source>
        <dbReference type="ARBA" id="ARBA00038115"/>
    </source>
</evidence>
<dbReference type="InterPro" id="IPR050261">
    <property type="entry name" value="FrsA_esterase"/>
</dbReference>
<dbReference type="Pfam" id="PF12697">
    <property type="entry name" value="Abhydrolase_6"/>
    <property type="match status" value="1"/>
</dbReference>
<organism evidence="3 4">
    <name type="scientific">Fodinicola feengrottensis</name>
    <dbReference type="NCBI Taxonomy" id="435914"/>
    <lineage>
        <taxon>Bacteria</taxon>
        <taxon>Bacillati</taxon>
        <taxon>Actinomycetota</taxon>
        <taxon>Actinomycetes</taxon>
        <taxon>Mycobacteriales</taxon>
        <taxon>Fodinicola</taxon>
    </lineage>
</organism>
<dbReference type="RefSeq" id="WP_344307296.1">
    <property type="nucleotide sequence ID" value="NZ_BAAANY010000002.1"/>
</dbReference>
<comment type="caution">
    <text evidence="3">The sequence shown here is derived from an EMBL/GenBank/DDBJ whole genome shotgun (WGS) entry which is preliminary data.</text>
</comment>
<dbReference type="EMBL" id="BAAANY010000002">
    <property type="protein sequence ID" value="GAA1661377.1"/>
    <property type="molecule type" value="Genomic_DNA"/>
</dbReference>
<keyword evidence="3" id="KW-0378">Hydrolase</keyword>
<proteinExistence type="inferred from homology"/>
<dbReference type="Gene3D" id="3.40.50.1820">
    <property type="entry name" value="alpha/beta hydrolase"/>
    <property type="match status" value="1"/>
</dbReference>
<protein>
    <submittedName>
        <fullName evidence="3">Alpha/beta fold hydrolase</fullName>
    </submittedName>
</protein>
<dbReference type="PANTHER" id="PTHR22946:SF12">
    <property type="entry name" value="CONIDIAL PIGMENT BIOSYNTHESIS PROTEIN AYG1 (AFU_ORTHOLOGUE AFUA_2G17550)"/>
    <property type="match status" value="1"/>
</dbReference>
<evidence type="ECO:0000259" key="2">
    <source>
        <dbReference type="Pfam" id="PF12697"/>
    </source>
</evidence>
<dbReference type="Proteomes" id="UP001500618">
    <property type="component" value="Unassembled WGS sequence"/>
</dbReference>
<dbReference type="GO" id="GO:0016787">
    <property type="term" value="F:hydrolase activity"/>
    <property type="evidence" value="ECO:0007669"/>
    <property type="project" value="UniProtKB-KW"/>
</dbReference>
<gene>
    <name evidence="3" type="ORF">GCM10009765_08630</name>
</gene>
<reference evidence="3 4" key="1">
    <citation type="journal article" date="2019" name="Int. J. Syst. Evol. Microbiol.">
        <title>The Global Catalogue of Microorganisms (GCM) 10K type strain sequencing project: providing services to taxonomists for standard genome sequencing and annotation.</title>
        <authorList>
            <consortium name="The Broad Institute Genomics Platform"/>
            <consortium name="The Broad Institute Genome Sequencing Center for Infectious Disease"/>
            <person name="Wu L."/>
            <person name="Ma J."/>
        </authorList>
    </citation>
    <scope>NUCLEOTIDE SEQUENCE [LARGE SCALE GENOMIC DNA]</scope>
    <source>
        <strain evidence="3 4">JCM 14718</strain>
    </source>
</reference>
<comment type="similarity">
    <text evidence="1">Belongs to the AB hydrolase superfamily. FUS2 hydrolase family.</text>
</comment>
<dbReference type="PANTHER" id="PTHR22946">
    <property type="entry name" value="DIENELACTONE HYDROLASE DOMAIN-CONTAINING PROTEIN-RELATED"/>
    <property type="match status" value="1"/>
</dbReference>
<evidence type="ECO:0000313" key="4">
    <source>
        <dbReference type="Proteomes" id="UP001500618"/>
    </source>
</evidence>
<dbReference type="Gene3D" id="1.20.1440.110">
    <property type="entry name" value="acylaminoacyl peptidase"/>
    <property type="match status" value="1"/>
</dbReference>
<dbReference type="InterPro" id="IPR000073">
    <property type="entry name" value="AB_hydrolase_1"/>
</dbReference>
<feature type="domain" description="AB hydrolase-1" evidence="2">
    <location>
        <begin position="146"/>
        <end position="361"/>
    </location>
</feature>